<dbReference type="SUPFAM" id="SSF46689">
    <property type="entry name" value="Homeodomain-like"/>
    <property type="match status" value="2"/>
</dbReference>
<organism evidence="7 8">
    <name type="scientific">Gracilibacillus oryzae</name>
    <dbReference type="NCBI Taxonomy" id="1672701"/>
    <lineage>
        <taxon>Bacteria</taxon>
        <taxon>Bacillati</taxon>
        <taxon>Bacillota</taxon>
        <taxon>Bacilli</taxon>
        <taxon>Bacillales</taxon>
        <taxon>Bacillaceae</taxon>
        <taxon>Gracilibacillus</taxon>
    </lineage>
</organism>
<dbReference type="InterPro" id="IPR011006">
    <property type="entry name" value="CheY-like_superfamily"/>
</dbReference>
<feature type="domain" description="Response regulatory" evidence="6">
    <location>
        <begin position="7"/>
        <end position="125"/>
    </location>
</feature>
<evidence type="ECO:0000313" key="7">
    <source>
        <dbReference type="EMBL" id="KAB8134168.1"/>
    </source>
</evidence>
<dbReference type="InterPro" id="IPR018060">
    <property type="entry name" value="HTH_AraC"/>
</dbReference>
<feature type="domain" description="HTH araC/xylS-type" evidence="5">
    <location>
        <begin position="438"/>
        <end position="536"/>
    </location>
</feature>
<dbReference type="PANTHER" id="PTHR43280:SF28">
    <property type="entry name" value="HTH-TYPE TRANSCRIPTIONAL ACTIVATOR RHAS"/>
    <property type="match status" value="1"/>
</dbReference>
<dbReference type="GO" id="GO:0003700">
    <property type="term" value="F:DNA-binding transcription factor activity"/>
    <property type="evidence" value="ECO:0007669"/>
    <property type="project" value="InterPro"/>
</dbReference>
<protein>
    <submittedName>
        <fullName evidence="7">Response regulator</fullName>
    </submittedName>
</protein>
<comment type="caution">
    <text evidence="7">The sequence shown here is derived from an EMBL/GenBank/DDBJ whole genome shotgun (WGS) entry which is preliminary data.</text>
</comment>
<name>A0A7C8L3A3_9BACI</name>
<gene>
    <name evidence="7" type="ORF">F9U64_11635</name>
</gene>
<dbReference type="SMART" id="SM00342">
    <property type="entry name" value="HTH_ARAC"/>
    <property type="match status" value="1"/>
</dbReference>
<dbReference type="Pfam" id="PF00072">
    <property type="entry name" value="Response_reg"/>
    <property type="match status" value="1"/>
</dbReference>
<dbReference type="InterPro" id="IPR020449">
    <property type="entry name" value="Tscrpt_reg_AraC-type_HTH"/>
</dbReference>
<sequence>MVDKVIKVVIVDDEPRLRRGIERLVLSCGDSWEVIGTYMSGKECLETIKQTDQSFDLLITDVKMPEMDGLTLIKELKKELSFYSIVISGFDDFQFLQTAIREGASDYLIKPIDRYDFKKQLDRIQEEIHTQWGKAKQYAEIKWKASQLSYVQQTQKLSEIMWQNEIDISHMDWTKEFPQGTYTLMYVSIDHLLSKSKTFDQKDWNAWFYAVENIIDEILTNSAGTKTWKWKGRELSFWILVHHESDGVNESVLFAKHLKDKIKAFTPFTCSIAVSEQFNELSVLSSIKDELVTYMQFRLLYGSGRIFSKSLLENAKEDTPSIEITAIGNEIDRIIFTLESNHKNKVWKNMNSFLSNVEKLDSPADIKKAVQLLGIRMTNFFITKIGGKHEFDHIQEVFDLTNKTSTISELKIEVYEWTKKMLELLEKQTAIRQLDSMEIAKEWIRNHLNENITIPKIASQVYMNPTYFCEYFKTQSGETVLDYVTRVRIEKAKEILLTSDCKINEVSVKVGYSDTKYFSKLFKKFYGEVPSKYKNRMMHDQI</sequence>
<dbReference type="PANTHER" id="PTHR43280">
    <property type="entry name" value="ARAC-FAMILY TRANSCRIPTIONAL REGULATOR"/>
    <property type="match status" value="1"/>
</dbReference>
<dbReference type="PROSITE" id="PS01124">
    <property type="entry name" value="HTH_ARAC_FAMILY_2"/>
    <property type="match status" value="1"/>
</dbReference>
<accession>A0A7C8L3A3</accession>
<dbReference type="SMART" id="SM00448">
    <property type="entry name" value="REC"/>
    <property type="match status" value="1"/>
</dbReference>
<dbReference type="PRINTS" id="PR00032">
    <property type="entry name" value="HTHARAC"/>
</dbReference>
<feature type="modified residue" description="4-aspartylphosphate" evidence="4">
    <location>
        <position position="61"/>
    </location>
</feature>
<proteinExistence type="predicted"/>
<dbReference type="Proteomes" id="UP000480246">
    <property type="component" value="Unassembled WGS sequence"/>
</dbReference>
<evidence type="ECO:0000259" key="5">
    <source>
        <dbReference type="PROSITE" id="PS01124"/>
    </source>
</evidence>
<dbReference type="GO" id="GO:0000160">
    <property type="term" value="P:phosphorelay signal transduction system"/>
    <property type="evidence" value="ECO:0007669"/>
    <property type="project" value="InterPro"/>
</dbReference>
<dbReference type="Pfam" id="PF12833">
    <property type="entry name" value="HTH_18"/>
    <property type="match status" value="1"/>
</dbReference>
<keyword evidence="2" id="KW-0238">DNA-binding</keyword>
<dbReference type="InterPro" id="IPR001789">
    <property type="entry name" value="Sig_transdc_resp-reg_receiver"/>
</dbReference>
<evidence type="ECO:0000313" key="8">
    <source>
        <dbReference type="Proteomes" id="UP000480246"/>
    </source>
</evidence>
<dbReference type="InterPro" id="IPR009057">
    <property type="entry name" value="Homeodomain-like_sf"/>
</dbReference>
<dbReference type="GO" id="GO:0043565">
    <property type="term" value="F:sequence-specific DNA binding"/>
    <property type="evidence" value="ECO:0007669"/>
    <property type="project" value="InterPro"/>
</dbReference>
<keyword evidence="3" id="KW-0804">Transcription</keyword>
<dbReference type="RefSeq" id="WP_153403568.1">
    <property type="nucleotide sequence ID" value="NZ_ML762431.1"/>
</dbReference>
<evidence type="ECO:0000256" key="4">
    <source>
        <dbReference type="PROSITE-ProRule" id="PRU00169"/>
    </source>
</evidence>
<dbReference type="CDD" id="cd17536">
    <property type="entry name" value="REC_YesN-like"/>
    <property type="match status" value="1"/>
</dbReference>
<keyword evidence="1" id="KW-0805">Transcription regulation</keyword>
<dbReference type="PROSITE" id="PS50110">
    <property type="entry name" value="RESPONSE_REGULATORY"/>
    <property type="match status" value="1"/>
</dbReference>
<dbReference type="SUPFAM" id="SSF52172">
    <property type="entry name" value="CheY-like"/>
    <property type="match status" value="1"/>
</dbReference>
<dbReference type="OrthoDB" id="342399at2"/>
<dbReference type="AlphaFoldDB" id="A0A7C8L3A3"/>
<evidence type="ECO:0000256" key="3">
    <source>
        <dbReference type="ARBA" id="ARBA00023163"/>
    </source>
</evidence>
<evidence type="ECO:0000259" key="6">
    <source>
        <dbReference type="PROSITE" id="PS50110"/>
    </source>
</evidence>
<dbReference type="Gene3D" id="1.10.10.60">
    <property type="entry name" value="Homeodomain-like"/>
    <property type="match status" value="2"/>
</dbReference>
<keyword evidence="8" id="KW-1185">Reference proteome</keyword>
<evidence type="ECO:0000256" key="2">
    <source>
        <dbReference type="ARBA" id="ARBA00023125"/>
    </source>
</evidence>
<dbReference type="Gene3D" id="3.40.50.2300">
    <property type="match status" value="1"/>
</dbReference>
<evidence type="ECO:0000256" key="1">
    <source>
        <dbReference type="ARBA" id="ARBA00023015"/>
    </source>
</evidence>
<dbReference type="EMBL" id="WEID01000056">
    <property type="protein sequence ID" value="KAB8134168.1"/>
    <property type="molecule type" value="Genomic_DNA"/>
</dbReference>
<reference evidence="7 8" key="1">
    <citation type="submission" date="2019-10" db="EMBL/GenBank/DDBJ databases">
        <title>Gracilibacillus sp. nov. isolated from rice seeds.</title>
        <authorList>
            <person name="He S."/>
        </authorList>
    </citation>
    <scope>NUCLEOTIDE SEQUENCE [LARGE SCALE GENOMIC DNA]</scope>
    <source>
        <strain evidence="7 8">TD8</strain>
    </source>
</reference>
<keyword evidence="4" id="KW-0597">Phosphoprotein</keyword>